<reference evidence="3 4" key="1">
    <citation type="submission" date="2014-07" db="EMBL/GenBank/DDBJ databases">
        <title>Whole Genome Sequence of the Amycolatopsis methanolica 239.</title>
        <authorList>
            <person name="Tang B."/>
        </authorList>
    </citation>
    <scope>NUCLEOTIDE SEQUENCE [LARGE SCALE GENOMIC DNA]</scope>
    <source>
        <strain evidence="3 4">239</strain>
    </source>
</reference>
<evidence type="ECO:0000313" key="3">
    <source>
        <dbReference type="EMBL" id="AIJ22691.1"/>
    </source>
</evidence>
<sequence>MRAVKAVELGLVAGLVLTKTALRAATGGLAGPASRTGPAIPVTRGRGQSRTVITDDGVELHAEVFGDPAAPVTVVLCHGYALSSASWCFQIAELARHARVVTWDQRGHGRSQRGAAAHATVDQLGRDLRAVLDETTPRGPVVLAGHSMGGMTIMALAEQEPELFGTRVAAVALLATSAEPVLGGLGLPRHGMRALHWVTPWALALLQRATVLAGPLRELTGAVVPRHAFASDVPPHVAEFLVEQIGQTPLDVLADFFPQFRVHDKTAALAALNRVDCLVLAGSHDVVTPPENSEAIARAVPGADLVVLPDAGHAFPLEHPEPVNAHLVTLLRRHSHRRTA</sequence>
<dbReference type="STRING" id="1068978.AMETH_2599"/>
<dbReference type="SUPFAM" id="SSF53474">
    <property type="entry name" value="alpha/beta-Hydrolases"/>
    <property type="match status" value="1"/>
</dbReference>
<evidence type="ECO:0000256" key="1">
    <source>
        <dbReference type="ARBA" id="ARBA00022801"/>
    </source>
</evidence>
<evidence type="ECO:0000259" key="2">
    <source>
        <dbReference type="Pfam" id="PF00561"/>
    </source>
</evidence>
<organism evidence="3 4">
    <name type="scientific">Amycolatopsis methanolica 239</name>
    <dbReference type="NCBI Taxonomy" id="1068978"/>
    <lineage>
        <taxon>Bacteria</taxon>
        <taxon>Bacillati</taxon>
        <taxon>Actinomycetota</taxon>
        <taxon>Actinomycetes</taxon>
        <taxon>Pseudonocardiales</taxon>
        <taxon>Pseudonocardiaceae</taxon>
        <taxon>Amycolatopsis</taxon>
        <taxon>Amycolatopsis methanolica group</taxon>
    </lineage>
</organism>
<gene>
    <name evidence="3" type="ORF">AMETH_2599</name>
</gene>
<dbReference type="PANTHER" id="PTHR43798">
    <property type="entry name" value="MONOACYLGLYCEROL LIPASE"/>
    <property type="match status" value="1"/>
</dbReference>
<name>A0A076MUS6_AMYME</name>
<keyword evidence="4" id="KW-1185">Reference proteome</keyword>
<dbReference type="GO" id="GO:0016787">
    <property type="term" value="F:hydrolase activity"/>
    <property type="evidence" value="ECO:0007669"/>
    <property type="project" value="UniProtKB-KW"/>
</dbReference>
<dbReference type="AlphaFoldDB" id="A0A076MUS6"/>
<dbReference type="PANTHER" id="PTHR43798:SF31">
    <property type="entry name" value="AB HYDROLASE SUPERFAMILY PROTEIN YCLE"/>
    <property type="match status" value="1"/>
</dbReference>
<dbReference type="EMBL" id="CP009110">
    <property type="protein sequence ID" value="AIJ22691.1"/>
    <property type="molecule type" value="Genomic_DNA"/>
</dbReference>
<evidence type="ECO:0000313" key="4">
    <source>
        <dbReference type="Proteomes" id="UP000062973"/>
    </source>
</evidence>
<keyword evidence="1" id="KW-0378">Hydrolase</keyword>
<accession>A0A076MUS6</accession>
<dbReference type="InterPro" id="IPR029058">
    <property type="entry name" value="AB_hydrolase_fold"/>
</dbReference>
<dbReference type="RefSeq" id="WP_038532087.1">
    <property type="nucleotide sequence ID" value="NZ_AQUL01000001.1"/>
</dbReference>
<proteinExistence type="predicted"/>
<dbReference type="OrthoDB" id="5422338at2"/>
<dbReference type="eggNOG" id="COG2267">
    <property type="taxonomic scope" value="Bacteria"/>
</dbReference>
<dbReference type="PATRIC" id="fig|1068978.7.peg.2778"/>
<dbReference type="GO" id="GO:0016020">
    <property type="term" value="C:membrane"/>
    <property type="evidence" value="ECO:0007669"/>
    <property type="project" value="TreeGrafter"/>
</dbReference>
<dbReference type="Pfam" id="PF00561">
    <property type="entry name" value="Abhydrolase_1"/>
    <property type="match status" value="1"/>
</dbReference>
<dbReference type="KEGG" id="amq:AMETH_2599"/>
<dbReference type="InterPro" id="IPR050266">
    <property type="entry name" value="AB_hydrolase_sf"/>
</dbReference>
<dbReference type="Gene3D" id="3.40.50.1820">
    <property type="entry name" value="alpha/beta hydrolase"/>
    <property type="match status" value="1"/>
</dbReference>
<dbReference type="Proteomes" id="UP000062973">
    <property type="component" value="Chromosome"/>
</dbReference>
<feature type="domain" description="AB hydrolase-1" evidence="2">
    <location>
        <begin position="73"/>
        <end position="320"/>
    </location>
</feature>
<dbReference type="InterPro" id="IPR000073">
    <property type="entry name" value="AB_hydrolase_1"/>
</dbReference>
<protein>
    <submittedName>
        <fullName evidence="3">Alpha/beta superfamily-like protein</fullName>
    </submittedName>
</protein>
<dbReference type="HOGENOM" id="CLU_020336_6_2_11"/>